<evidence type="ECO:0000256" key="1">
    <source>
        <dbReference type="SAM" id="SignalP"/>
    </source>
</evidence>
<dbReference type="RefSeq" id="WP_168297673.1">
    <property type="nucleotide sequence ID" value="NZ_CP071604.1"/>
</dbReference>
<keyword evidence="1" id="KW-0732">Signal</keyword>
<proteinExistence type="predicted"/>
<dbReference type="Proteomes" id="UP001549077">
    <property type="component" value="Unassembled WGS sequence"/>
</dbReference>
<dbReference type="EMBL" id="JBEPMY010000010">
    <property type="protein sequence ID" value="MET3756265.1"/>
    <property type="molecule type" value="Genomic_DNA"/>
</dbReference>
<dbReference type="PROSITE" id="PS51257">
    <property type="entry name" value="PROKAR_LIPOPROTEIN"/>
    <property type="match status" value="1"/>
</dbReference>
<reference evidence="2 3" key="1">
    <citation type="submission" date="2024-06" db="EMBL/GenBank/DDBJ databases">
        <title>Genomic Encyclopedia of Type Strains, Phase IV (KMG-IV): sequencing the most valuable type-strain genomes for metagenomic binning, comparative biology and taxonomic classification.</title>
        <authorList>
            <person name="Goeker M."/>
        </authorList>
    </citation>
    <scope>NUCLEOTIDE SEQUENCE [LARGE SCALE GENOMIC DNA]</scope>
    <source>
        <strain evidence="2 3">DSM 29288</strain>
    </source>
</reference>
<keyword evidence="3" id="KW-1185">Reference proteome</keyword>
<evidence type="ECO:0000313" key="3">
    <source>
        <dbReference type="Proteomes" id="UP001549077"/>
    </source>
</evidence>
<dbReference type="GeneID" id="91147278"/>
<name>A0ABV2MII3_9HYPH</name>
<gene>
    <name evidence="2" type="ORF">ABID08_003638</name>
</gene>
<feature type="signal peptide" evidence="1">
    <location>
        <begin position="1"/>
        <end position="23"/>
    </location>
</feature>
<evidence type="ECO:0008006" key="4">
    <source>
        <dbReference type="Google" id="ProtNLM"/>
    </source>
</evidence>
<accession>A0ABV2MII3</accession>
<protein>
    <recommendedName>
        <fullName evidence="4">DUF2946 domain-containing protein</fullName>
    </recommendedName>
</protein>
<comment type="caution">
    <text evidence="2">The sequence shown here is derived from an EMBL/GenBank/DDBJ whole genome shotgun (WGS) entry which is preliminary data.</text>
</comment>
<evidence type="ECO:0000313" key="2">
    <source>
        <dbReference type="EMBL" id="MET3756265.1"/>
    </source>
</evidence>
<sequence length="123" mass="12883">MRTIALVTMVLGWLVYSAMSAWAGCPTCMSMNAPVAAEAGVMHHQMAGTHMPDTAAGKADPSKDPCSTGNAAHMPLCSACLLLPPVIMVVDSEKPVFAYPVPALDRALDDDRPAPQAPPPRLS</sequence>
<feature type="chain" id="PRO_5046199989" description="DUF2946 domain-containing protein" evidence="1">
    <location>
        <begin position="24"/>
        <end position="123"/>
    </location>
</feature>
<organism evidence="2 3">
    <name type="scientific">Rhizobium binae</name>
    <dbReference type="NCBI Taxonomy" id="1138190"/>
    <lineage>
        <taxon>Bacteria</taxon>
        <taxon>Pseudomonadati</taxon>
        <taxon>Pseudomonadota</taxon>
        <taxon>Alphaproteobacteria</taxon>
        <taxon>Hyphomicrobiales</taxon>
        <taxon>Rhizobiaceae</taxon>
        <taxon>Rhizobium/Agrobacterium group</taxon>
        <taxon>Rhizobium</taxon>
    </lineage>
</organism>